<dbReference type="EMBL" id="KE361629">
    <property type="protein sequence ID" value="EPQ29898.1"/>
    <property type="molecule type" value="Genomic_DNA"/>
</dbReference>
<reference evidence="2 3" key="1">
    <citation type="journal article" date="2013" name="Plant Cell">
        <title>The transition from a phytopathogenic smut ancestor to an anamorphic biocontrol agent deciphered by comparative whole-genome analysis.</title>
        <authorList>
            <person name="Lefebvre F."/>
            <person name="Joly D.L."/>
            <person name="Labbe C."/>
            <person name="Teichmann B."/>
            <person name="Linning R."/>
            <person name="Belzile F."/>
            <person name="Bakkeren G."/>
            <person name="Belanger R.R."/>
        </authorList>
    </citation>
    <scope>NUCLEOTIDE SEQUENCE [LARGE SCALE GENOMIC DNA]</scope>
    <source>
        <strain evidence="2 3">PF-1</strain>
    </source>
</reference>
<evidence type="ECO:0000256" key="1">
    <source>
        <dbReference type="SAM" id="MobiDB-lite"/>
    </source>
</evidence>
<feature type="region of interest" description="Disordered" evidence="1">
    <location>
        <begin position="667"/>
        <end position="717"/>
    </location>
</feature>
<feature type="compositionally biased region" description="Low complexity" evidence="1">
    <location>
        <begin position="693"/>
        <end position="702"/>
    </location>
</feature>
<evidence type="ECO:0000313" key="3">
    <source>
        <dbReference type="Proteomes" id="UP000053664"/>
    </source>
</evidence>
<dbReference type="RefSeq" id="XP_007878278.1">
    <property type="nucleotide sequence ID" value="XM_007880087.1"/>
</dbReference>
<feature type="compositionally biased region" description="Polar residues" evidence="1">
    <location>
        <begin position="553"/>
        <end position="574"/>
    </location>
</feature>
<dbReference type="AlphaFoldDB" id="A0A061HBE3"/>
<feature type="compositionally biased region" description="Polar residues" evidence="1">
    <location>
        <begin position="406"/>
        <end position="422"/>
    </location>
</feature>
<feature type="compositionally biased region" description="Low complexity" evidence="1">
    <location>
        <begin position="615"/>
        <end position="626"/>
    </location>
</feature>
<feature type="region of interest" description="Disordered" evidence="1">
    <location>
        <begin position="284"/>
        <end position="333"/>
    </location>
</feature>
<feature type="region of interest" description="Disordered" evidence="1">
    <location>
        <begin position="787"/>
        <end position="835"/>
    </location>
</feature>
<dbReference type="KEGG" id="pfp:PFL1_02571"/>
<dbReference type="HOGENOM" id="CLU_340130_0_0_1"/>
<dbReference type="GeneID" id="19316690"/>
<feature type="compositionally biased region" description="Low complexity" evidence="1">
    <location>
        <begin position="309"/>
        <end position="320"/>
    </location>
</feature>
<evidence type="ECO:0000313" key="2">
    <source>
        <dbReference type="EMBL" id="EPQ29898.1"/>
    </source>
</evidence>
<dbReference type="OrthoDB" id="5572844at2759"/>
<feature type="compositionally biased region" description="Polar residues" evidence="1">
    <location>
        <begin position="113"/>
        <end position="123"/>
    </location>
</feature>
<feature type="compositionally biased region" description="Basic and acidic residues" evidence="1">
    <location>
        <begin position="677"/>
        <end position="691"/>
    </location>
</feature>
<dbReference type="PANTHER" id="PTHR28027">
    <property type="entry name" value="TRANSCRIPTIONAL REGULATOR MIT1"/>
    <property type="match status" value="1"/>
</dbReference>
<dbReference type="eggNOG" id="KOG4476">
    <property type="taxonomic scope" value="Eukaryota"/>
</dbReference>
<protein>
    <submittedName>
        <fullName evidence="2">Uncharacterized protein</fullName>
    </submittedName>
</protein>
<feature type="region of interest" description="Disordered" evidence="1">
    <location>
        <begin position="553"/>
        <end position="653"/>
    </location>
</feature>
<feature type="region of interest" description="Disordered" evidence="1">
    <location>
        <begin position="365"/>
        <end position="391"/>
    </location>
</feature>
<dbReference type="PANTHER" id="PTHR28027:SF2">
    <property type="entry name" value="TRANSCRIPTIONAL REGULATOR MIT1"/>
    <property type="match status" value="1"/>
</dbReference>
<dbReference type="InterPro" id="IPR018608">
    <property type="entry name" value="Gti1/Pac2"/>
</dbReference>
<feature type="region of interest" description="Disordered" evidence="1">
    <location>
        <begin position="406"/>
        <end position="469"/>
    </location>
</feature>
<name>A0A061HBE3_9BASI</name>
<dbReference type="Pfam" id="PF09729">
    <property type="entry name" value="Gti1_Pac2"/>
    <property type="match status" value="1"/>
</dbReference>
<organism evidence="2 3">
    <name type="scientific">Pseudozyma flocculosa PF-1</name>
    <dbReference type="NCBI Taxonomy" id="1277687"/>
    <lineage>
        <taxon>Eukaryota</taxon>
        <taxon>Fungi</taxon>
        <taxon>Dikarya</taxon>
        <taxon>Basidiomycota</taxon>
        <taxon>Ustilaginomycotina</taxon>
        <taxon>Ustilaginomycetes</taxon>
        <taxon>Ustilaginales</taxon>
        <taxon>Ustilaginaceae</taxon>
        <taxon>Pseudozyma</taxon>
    </lineage>
</organism>
<feature type="region of interest" description="Disordered" evidence="1">
    <location>
        <begin position="754"/>
        <end position="773"/>
    </location>
</feature>
<feature type="compositionally biased region" description="Polar residues" evidence="1">
    <location>
        <begin position="432"/>
        <end position="461"/>
    </location>
</feature>
<dbReference type="GO" id="GO:0003677">
    <property type="term" value="F:DNA binding"/>
    <property type="evidence" value="ECO:0007669"/>
    <property type="project" value="TreeGrafter"/>
</dbReference>
<dbReference type="Proteomes" id="UP000053664">
    <property type="component" value="Unassembled WGS sequence"/>
</dbReference>
<feature type="compositionally biased region" description="Low complexity" evidence="1">
    <location>
        <begin position="365"/>
        <end position="376"/>
    </location>
</feature>
<accession>A0A061HBE3</accession>
<feature type="region of interest" description="Disordered" evidence="1">
    <location>
        <begin position="110"/>
        <end position="133"/>
    </location>
</feature>
<gene>
    <name evidence="2" type="ORF">PFL1_02571</name>
</gene>
<sequence length="835" mass="87504">MSTINKGTFQGYVSSTQDALLIFEAVRRGIMPKITRRLREDERGLIKSGTVFVFDERESGIKRWTDGLLWSPSRILMNFLVYRQIDRKSVRPPPDQPAFATSQPGFPLPSAPIESSLSNSAQGNGLRPFGMSHSGSLEEAGMVGSLAPYAASSNPGLSTSSSSLSAYHDTSSGLSAAYTTQAQAAAGMVVPAAAPTAASRRDNELERSLVGSLTNSYPFLKDGLCKKTISIQVEGSTQHLISYYTVEDVRSGRLRTPSSLPEIAALCISPIFLNKSNFRNPPHIEYGPDGIPRYRGDASDGASSRLPGHHSGSEGTSSGSDSRDARSLHSPGSAMALYSPSIASDGSQQMDAYFRHAHQIGGSGSLTTTAASSGASYPGHRRASDAQLRRSSSRYEPYAVAGHYGHSSTSSPYFSPTGTPYYQSPGGHPATSALSRKGSNASVSARSWTMSNAGQSSSPGQAVTPLNFPSTVNQGSSLFGSHHGDSTNLYDAASSSESLYPVASGGAAASSGLDQNQQSASSSVAFPLRLPPSYSSDTTATATVAASQHSALGTASSRTDATASNGQTNSTFSWTRPYRGSWDSAQTTAPAAGAEGYAQDFHPPPPATSQGLTALSLYSQSGLGSSRITTAEEAQPSPPPTSSSYSSHHSLMGQANTHASLSANHSAAIETSFSHRSHSESLAHALDEHRKPSSSSYGSSYHMPPPSAPATRWQATQDQFDSDQAGVFSSGTSLVGSRGELGESTHSLGSMSFHADGSRPQHSLWPSEGDTADDSTAIKREEIWDLGSEDAAPARSRFDAQEAAGGQARRDDVDSNAAGSRDAGLERVVLTKPAI</sequence>
<proteinExistence type="predicted"/>